<dbReference type="EMBL" id="JBEDNW010000009">
    <property type="protein sequence ID" value="MEZ3168539.1"/>
    <property type="molecule type" value="Genomic_DNA"/>
</dbReference>
<evidence type="ECO:0000256" key="4">
    <source>
        <dbReference type="ARBA" id="ARBA00023163"/>
    </source>
</evidence>
<evidence type="ECO:0000256" key="5">
    <source>
        <dbReference type="SAM" id="MobiDB-lite"/>
    </source>
</evidence>
<comment type="similarity">
    <text evidence="1">Belongs to the archaeal RpoM/eukaryotic RPA12/RPB9/RPC11 RNA polymerase family.</text>
</comment>
<dbReference type="SMART" id="SM00661">
    <property type="entry name" value="RPOL9"/>
    <property type="match status" value="1"/>
</dbReference>
<evidence type="ECO:0000256" key="1">
    <source>
        <dbReference type="ARBA" id="ARBA00008925"/>
    </source>
</evidence>
<keyword evidence="2" id="KW-0479">Metal-binding</keyword>
<dbReference type="InterPro" id="IPR019761">
    <property type="entry name" value="DNA-dir_RNA_pol-M_15_CS"/>
</dbReference>
<comment type="caution">
    <text evidence="7">The sequence shown here is derived from an EMBL/GenBank/DDBJ whole genome shotgun (WGS) entry which is preliminary data.</text>
</comment>
<organism evidence="7 8">
    <name type="scientific">Halorubrum ejinorense</name>
    <dbReference type="NCBI Taxonomy" id="425309"/>
    <lineage>
        <taxon>Archaea</taxon>
        <taxon>Methanobacteriati</taxon>
        <taxon>Methanobacteriota</taxon>
        <taxon>Stenosarchaea group</taxon>
        <taxon>Halobacteria</taxon>
        <taxon>Halobacteriales</taxon>
        <taxon>Haloferacaceae</taxon>
        <taxon>Halorubrum</taxon>
    </lineage>
</organism>
<keyword evidence="4" id="KW-0804">Transcription</keyword>
<gene>
    <name evidence="7" type="ORF">ABNG02_14555</name>
</gene>
<protein>
    <recommendedName>
        <fullName evidence="6">DNA-directed RNA polymerase II subunit RPB9-like zinc ribbon domain-containing protein</fullName>
    </recommendedName>
</protein>
<evidence type="ECO:0000256" key="2">
    <source>
        <dbReference type="ARBA" id="ARBA00022723"/>
    </source>
</evidence>
<keyword evidence="8" id="KW-1185">Reference proteome</keyword>
<evidence type="ECO:0000313" key="7">
    <source>
        <dbReference type="EMBL" id="MEZ3168539.1"/>
    </source>
</evidence>
<accession>A0ABV4IPR9</accession>
<dbReference type="Pfam" id="PF02150">
    <property type="entry name" value="Zn_ribbon_RPB9"/>
    <property type="match status" value="1"/>
</dbReference>
<dbReference type="RefSeq" id="WP_343777561.1">
    <property type="nucleotide sequence ID" value="NZ_BAAADQ010000004.1"/>
</dbReference>
<evidence type="ECO:0000259" key="6">
    <source>
        <dbReference type="SMART" id="SM00661"/>
    </source>
</evidence>
<feature type="region of interest" description="Disordered" evidence="5">
    <location>
        <begin position="33"/>
        <end position="86"/>
    </location>
</feature>
<dbReference type="Proteomes" id="UP001567571">
    <property type="component" value="Unassembled WGS sequence"/>
</dbReference>
<reference evidence="7 8" key="1">
    <citation type="submission" date="2024-06" db="EMBL/GenBank/DDBJ databases">
        <title>Halorubrum miltondacostae sp. nov., a potential PHA producer isolated from an inland solar saltern in Rio Maior, Portugal.</title>
        <authorList>
            <person name="Albuquerque L."/>
            <person name="Viver T."/>
            <person name="Barroso C."/>
            <person name="Claudino R."/>
            <person name="Galvan M."/>
            <person name="Simoes G."/>
            <person name="Lobo Da Cunha A."/>
            <person name="Egas C."/>
        </authorList>
    </citation>
    <scope>NUCLEOTIDE SEQUENCE [LARGE SCALE GENOMIC DNA]</scope>
    <source>
        <strain evidence="7 8">DSM 18646</strain>
    </source>
</reference>
<proteinExistence type="inferred from homology"/>
<dbReference type="InterPro" id="IPR001529">
    <property type="entry name" value="Zn_ribbon_RPB9"/>
</dbReference>
<evidence type="ECO:0000313" key="8">
    <source>
        <dbReference type="Proteomes" id="UP001567571"/>
    </source>
</evidence>
<feature type="domain" description="DNA-directed RNA polymerase II subunit RPB9-like zinc ribbon" evidence="6">
    <location>
        <begin position="2"/>
        <end position="47"/>
    </location>
</feature>
<keyword evidence="3" id="KW-0862">Zinc</keyword>
<name>A0ABV4IPR9_9EURY</name>
<feature type="compositionally biased region" description="Basic and acidic residues" evidence="5">
    <location>
        <begin position="73"/>
        <end position="86"/>
    </location>
</feature>
<sequence>MYFCDDCGSMITPQNGSGQCENCGAEYEIQGGKSESFEDEAEENLGVADGGESTKTKLESLPTTKSGSIPKSEAMDWLKNRDRPSGAEMKRAMMEKPSDFEGSTYPTDISNIRITGDPQFIETIAGLFRWVVDMEDYSRRVEINLKETEDRETGEKTGNYALYLSVTERG</sequence>
<dbReference type="PROSITE" id="PS01030">
    <property type="entry name" value="RNA_POL_M_15KD"/>
    <property type="match status" value="1"/>
</dbReference>
<evidence type="ECO:0000256" key="3">
    <source>
        <dbReference type="ARBA" id="ARBA00022833"/>
    </source>
</evidence>